<proteinExistence type="predicted"/>
<gene>
    <name evidence="1" type="ORF">A2415_02415</name>
</gene>
<reference evidence="1 2" key="1">
    <citation type="journal article" date="2016" name="Nat. Commun.">
        <title>Thousands of microbial genomes shed light on interconnected biogeochemical processes in an aquifer system.</title>
        <authorList>
            <person name="Anantharaman K."/>
            <person name="Brown C.T."/>
            <person name="Hug L.A."/>
            <person name="Sharon I."/>
            <person name="Castelle C.J."/>
            <person name="Probst A.J."/>
            <person name="Thomas B.C."/>
            <person name="Singh A."/>
            <person name="Wilkins M.J."/>
            <person name="Karaoz U."/>
            <person name="Brodie E.L."/>
            <person name="Williams K.H."/>
            <person name="Hubbard S.S."/>
            <person name="Banfield J.F."/>
        </authorList>
    </citation>
    <scope>NUCLEOTIDE SEQUENCE [LARGE SCALE GENOMIC DNA]</scope>
</reference>
<name>A0A1F4WMI4_UNCKA</name>
<evidence type="ECO:0000313" key="2">
    <source>
        <dbReference type="Proteomes" id="UP000179113"/>
    </source>
</evidence>
<dbReference type="InterPro" id="IPR029068">
    <property type="entry name" value="Glyas_Bleomycin-R_OHBP_Dase"/>
</dbReference>
<dbReference type="SUPFAM" id="SSF54593">
    <property type="entry name" value="Glyoxalase/Bleomycin resistance protein/Dihydroxybiphenyl dioxygenase"/>
    <property type="match status" value="1"/>
</dbReference>
<comment type="caution">
    <text evidence="1">The sequence shown here is derived from an EMBL/GenBank/DDBJ whole genome shotgun (WGS) entry which is preliminary data.</text>
</comment>
<accession>A0A1F4WMI4</accession>
<organism evidence="1 2">
    <name type="scientific">candidate division WWE3 bacterium RIFOXYC1_FULL_39_7</name>
    <dbReference type="NCBI Taxonomy" id="1802643"/>
    <lineage>
        <taxon>Bacteria</taxon>
        <taxon>Katanobacteria</taxon>
    </lineage>
</organism>
<dbReference type="Proteomes" id="UP000179113">
    <property type="component" value="Unassembled WGS sequence"/>
</dbReference>
<evidence type="ECO:0000313" key="1">
    <source>
        <dbReference type="EMBL" id="OGC70581.1"/>
    </source>
</evidence>
<dbReference type="Gene3D" id="3.10.180.10">
    <property type="entry name" value="2,3-Dihydroxybiphenyl 1,2-Dioxygenase, domain 1"/>
    <property type="match status" value="1"/>
</dbReference>
<protein>
    <recommendedName>
        <fullName evidence="3">VOC domain-containing protein</fullName>
    </recommendedName>
</protein>
<dbReference type="AlphaFoldDB" id="A0A1F4WMI4"/>
<sequence>MSAIPKMSHVSVGVVDLARAIALLGMLGWKFKNTVVEWGSSHTFFFAHPDGGPSIQLIFEDTDEFADKATKDDTRHVSRIGLVCSSVKDTTNEIQQFCDAGNLSFGCETVGRNNMLITVKDIFTDTALELIQDPEITIKP</sequence>
<dbReference type="EMBL" id="MEWA01000004">
    <property type="protein sequence ID" value="OGC70581.1"/>
    <property type="molecule type" value="Genomic_DNA"/>
</dbReference>
<evidence type="ECO:0008006" key="3">
    <source>
        <dbReference type="Google" id="ProtNLM"/>
    </source>
</evidence>